<comment type="caution">
    <text evidence="2">The sequence shown here is derived from an EMBL/GenBank/DDBJ whole genome shotgun (WGS) entry which is preliminary data.</text>
</comment>
<feature type="chain" id="PRO_5037087933" evidence="1">
    <location>
        <begin position="29"/>
        <end position="244"/>
    </location>
</feature>
<sequence length="244" mass="24744">MNQGYGKYGTHAPIRAILAVLTCTAALAACGGPADPAARTDAKPSAAPKPLAQPALAARSLAPGAEAGPYRTGEYTVSGGPLSDAYTAKPPACQSLVSLRSARGGPVAQVHRRLTDPKHLQGADVAVQLRSYGKGRAAAVMGELRTAGKACAGGFTEVRGSGTGTYTSVAKAVAPAGAGDEAVAYRLGLKDGPGRSASYEYLTVVRYGATLVSFRAENLDGKDLGGVPKEIVDAQTEKFSSPGK</sequence>
<evidence type="ECO:0000256" key="1">
    <source>
        <dbReference type="SAM" id="SignalP"/>
    </source>
</evidence>
<dbReference type="RefSeq" id="WP_189825895.1">
    <property type="nucleotide sequence ID" value="NZ_BMVC01000012.1"/>
</dbReference>
<dbReference type="AlphaFoldDB" id="A0A918X2F6"/>
<keyword evidence="2" id="KW-0449">Lipoprotein</keyword>
<organism evidence="2 3">
    <name type="scientific">Streptomyces finlayi</name>
    <dbReference type="NCBI Taxonomy" id="67296"/>
    <lineage>
        <taxon>Bacteria</taxon>
        <taxon>Bacillati</taxon>
        <taxon>Actinomycetota</taxon>
        <taxon>Actinomycetes</taxon>
        <taxon>Kitasatosporales</taxon>
        <taxon>Streptomycetaceae</taxon>
        <taxon>Streptomyces</taxon>
    </lineage>
</organism>
<keyword evidence="1" id="KW-0732">Signal</keyword>
<reference evidence="2" key="1">
    <citation type="journal article" date="2014" name="Int. J. Syst. Evol. Microbiol.">
        <title>Complete genome sequence of Corynebacterium casei LMG S-19264T (=DSM 44701T), isolated from a smear-ripened cheese.</title>
        <authorList>
            <consortium name="US DOE Joint Genome Institute (JGI-PGF)"/>
            <person name="Walter F."/>
            <person name="Albersmeier A."/>
            <person name="Kalinowski J."/>
            <person name="Ruckert C."/>
        </authorList>
    </citation>
    <scope>NUCLEOTIDE SEQUENCE</scope>
    <source>
        <strain evidence="2">JCM 4637</strain>
    </source>
</reference>
<feature type="signal peptide" evidence="1">
    <location>
        <begin position="1"/>
        <end position="28"/>
    </location>
</feature>
<dbReference type="Proteomes" id="UP000638353">
    <property type="component" value="Unassembled WGS sequence"/>
</dbReference>
<gene>
    <name evidence="2" type="ORF">GCM10010334_55590</name>
</gene>
<evidence type="ECO:0000313" key="2">
    <source>
        <dbReference type="EMBL" id="GHD05301.1"/>
    </source>
</evidence>
<evidence type="ECO:0000313" key="3">
    <source>
        <dbReference type="Proteomes" id="UP000638353"/>
    </source>
</evidence>
<accession>A0A918X2F6</accession>
<reference evidence="2" key="2">
    <citation type="submission" date="2020-09" db="EMBL/GenBank/DDBJ databases">
        <authorList>
            <person name="Sun Q."/>
            <person name="Ohkuma M."/>
        </authorList>
    </citation>
    <scope>NUCLEOTIDE SEQUENCE</scope>
    <source>
        <strain evidence="2">JCM 4637</strain>
    </source>
</reference>
<name>A0A918X2F6_9ACTN</name>
<protein>
    <submittedName>
        <fullName evidence="2">Lipoprotein</fullName>
    </submittedName>
</protein>
<dbReference type="PROSITE" id="PS51257">
    <property type="entry name" value="PROKAR_LIPOPROTEIN"/>
    <property type="match status" value="1"/>
</dbReference>
<dbReference type="EMBL" id="BMVC01000012">
    <property type="protein sequence ID" value="GHD05301.1"/>
    <property type="molecule type" value="Genomic_DNA"/>
</dbReference>
<proteinExistence type="predicted"/>